<gene>
    <name evidence="4" type="ORF">BRAFLDRAFT_88515</name>
</gene>
<feature type="region of interest" description="Disordered" evidence="2">
    <location>
        <begin position="397"/>
        <end position="498"/>
    </location>
</feature>
<dbReference type="PANTHER" id="PTHR14454:SF12">
    <property type="entry name" value="GRB2-ASSOCIATED AND REGULATOR OF MAPK PROTEIN 2-LIKE"/>
    <property type="match status" value="1"/>
</dbReference>
<keyword evidence="1" id="KW-0597">Phosphoprotein</keyword>
<feature type="domain" description="CABIT" evidence="3">
    <location>
        <begin position="34"/>
        <end position="341"/>
    </location>
</feature>
<feature type="compositionally biased region" description="Acidic residues" evidence="2">
    <location>
        <begin position="470"/>
        <end position="486"/>
    </location>
</feature>
<dbReference type="InterPro" id="IPR052281">
    <property type="entry name" value="GAREM"/>
</dbReference>
<evidence type="ECO:0000256" key="1">
    <source>
        <dbReference type="ARBA" id="ARBA00022553"/>
    </source>
</evidence>
<evidence type="ECO:0000259" key="3">
    <source>
        <dbReference type="Pfam" id="PF12736"/>
    </source>
</evidence>
<proteinExistence type="predicted"/>
<dbReference type="InParanoid" id="C3ZD50"/>
<evidence type="ECO:0000313" key="4">
    <source>
        <dbReference type="EMBL" id="EEN49561.1"/>
    </source>
</evidence>
<name>C3ZD50_BRAFL</name>
<organism>
    <name type="scientific">Branchiostoma floridae</name>
    <name type="common">Florida lancelet</name>
    <name type="synonym">Amphioxus</name>
    <dbReference type="NCBI Taxonomy" id="7739"/>
    <lineage>
        <taxon>Eukaryota</taxon>
        <taxon>Metazoa</taxon>
        <taxon>Chordata</taxon>
        <taxon>Cephalochordata</taxon>
        <taxon>Leptocardii</taxon>
        <taxon>Amphioxiformes</taxon>
        <taxon>Branchiostomatidae</taxon>
        <taxon>Branchiostoma</taxon>
    </lineage>
</organism>
<dbReference type="EMBL" id="GG666611">
    <property type="protein sequence ID" value="EEN49561.1"/>
    <property type="molecule type" value="Genomic_DNA"/>
</dbReference>
<dbReference type="PANTHER" id="PTHR14454">
    <property type="entry name" value="GRB2-ASSOCIATED AND REGULATOR OF MAPK PROTEIN FAMILY MEMBER"/>
    <property type="match status" value="1"/>
</dbReference>
<dbReference type="Pfam" id="PF12736">
    <property type="entry name" value="CABIT"/>
    <property type="match status" value="1"/>
</dbReference>
<protein>
    <recommendedName>
        <fullName evidence="3">CABIT domain-containing protein</fullName>
    </recommendedName>
</protein>
<sequence length="589" mass="65146">MGNNQAARIRQRAEKLEWTDEILSPGEVLNDYDLPVFVTVAREDPQADLAKDDIYLLRSSYSERDVFARKVHRTSGRLYGPLLTIPLKHPAKFVIFKKVFYNGVSELLRANPFPESFRVEENVTWRESGKSQEAFELLGLLSMKMSQNQSKDGGHVYAKDMSKMKPKVINMSPVVGDCLTVIDKTEPIQDSEEVVLDMSQGGGKKKTSTLKRIKSSFKGKKESRKTKTVAQPMGYLVCANQTGGLVCLHTDCTGRFSAYLPEQYTMEELLENFKLPGDVEVVGGKLPDDHPNFGGRLRLLSFCTETFLVVNGLPKQGEVTGAGVQAAVVTELSIDSDVRFTPARKSSPQNVELLKLLQGHLQRVRPCSEGCVAAVSAGAATDAMRAEWAESQARARAAALSAARRTTPAMTRQATQPPPGKQPSWWRRLYNSSRRRSSQLTETPTVTPPGTRTTGNVQRTAGYGPRPLDIIEEASDTENSDTENSDTDNSSLGLEPEEQDRVMNAKKGGLIPNGGLVSKGEVLTTTTVSSVPLDNMHIRNSARDDIPKKDESFTFLKTREQIQEQLPKEEDSDDSDESVKFSQACYVYK</sequence>
<accession>C3ZD50</accession>
<reference evidence="4" key="1">
    <citation type="journal article" date="2008" name="Nature">
        <title>The amphioxus genome and the evolution of the chordate karyotype.</title>
        <authorList>
            <consortium name="US DOE Joint Genome Institute (JGI-PGF)"/>
            <person name="Putnam N.H."/>
            <person name="Butts T."/>
            <person name="Ferrier D.E.K."/>
            <person name="Furlong R.F."/>
            <person name="Hellsten U."/>
            <person name="Kawashima T."/>
            <person name="Robinson-Rechavi M."/>
            <person name="Shoguchi E."/>
            <person name="Terry A."/>
            <person name="Yu J.-K."/>
            <person name="Benito-Gutierrez E.L."/>
            <person name="Dubchak I."/>
            <person name="Garcia-Fernandez J."/>
            <person name="Gibson-Brown J.J."/>
            <person name="Grigoriev I.V."/>
            <person name="Horton A.C."/>
            <person name="de Jong P.J."/>
            <person name="Jurka J."/>
            <person name="Kapitonov V.V."/>
            <person name="Kohara Y."/>
            <person name="Kuroki Y."/>
            <person name="Lindquist E."/>
            <person name="Lucas S."/>
            <person name="Osoegawa K."/>
            <person name="Pennacchio L.A."/>
            <person name="Salamov A.A."/>
            <person name="Satou Y."/>
            <person name="Sauka-Spengler T."/>
            <person name="Schmutz J."/>
            <person name="Shin-I T."/>
            <person name="Toyoda A."/>
            <person name="Bronner-Fraser M."/>
            <person name="Fujiyama A."/>
            <person name="Holland L.Z."/>
            <person name="Holland P.W.H."/>
            <person name="Satoh N."/>
            <person name="Rokhsar D.S."/>
        </authorList>
    </citation>
    <scope>NUCLEOTIDE SEQUENCE [LARGE SCALE GENOMIC DNA]</scope>
    <source>
        <strain evidence="4">S238N-H82</strain>
        <tissue evidence="4">Testes</tissue>
    </source>
</reference>
<feature type="compositionally biased region" description="Low complexity" evidence="2">
    <location>
        <begin position="441"/>
        <end position="454"/>
    </location>
</feature>
<dbReference type="AlphaFoldDB" id="C3ZD50"/>
<evidence type="ECO:0000256" key="2">
    <source>
        <dbReference type="SAM" id="MobiDB-lite"/>
    </source>
</evidence>
<dbReference type="InterPro" id="IPR025946">
    <property type="entry name" value="CABIT_dom"/>
</dbReference>